<evidence type="ECO:0000313" key="2">
    <source>
        <dbReference type="EMBL" id="TCZ70971.1"/>
    </source>
</evidence>
<dbReference type="Proteomes" id="UP000295418">
    <property type="component" value="Unassembled WGS sequence"/>
</dbReference>
<dbReference type="AlphaFoldDB" id="A0A4R4E3Q6"/>
<comment type="caution">
    <text evidence="2">The sequence shown here is derived from an EMBL/GenBank/DDBJ whole genome shotgun (WGS) entry which is preliminary data.</text>
</comment>
<dbReference type="EMBL" id="SKFG01000043">
    <property type="protein sequence ID" value="TCZ70971.1"/>
    <property type="molecule type" value="Genomic_DNA"/>
</dbReference>
<dbReference type="InterPro" id="IPR058869">
    <property type="entry name" value="YqzN_YkzM"/>
</dbReference>
<dbReference type="RefSeq" id="WP_132420407.1">
    <property type="nucleotide sequence ID" value="NZ_SKFG01000043.1"/>
</dbReference>
<protein>
    <recommendedName>
        <fullName evidence="1">YqzN/YkzM domain-containing protein</fullName>
    </recommendedName>
</protein>
<organism evidence="2 3">
    <name type="scientific">Paenibacillus albiflavus</name>
    <dbReference type="NCBI Taxonomy" id="2545760"/>
    <lineage>
        <taxon>Bacteria</taxon>
        <taxon>Bacillati</taxon>
        <taxon>Bacillota</taxon>
        <taxon>Bacilli</taxon>
        <taxon>Bacillales</taxon>
        <taxon>Paenibacillaceae</taxon>
        <taxon>Paenibacillus</taxon>
    </lineage>
</organism>
<reference evidence="2 3" key="1">
    <citation type="submission" date="2019-03" db="EMBL/GenBank/DDBJ databases">
        <authorList>
            <person name="Kim M.K.M."/>
        </authorList>
    </citation>
    <scope>NUCLEOTIDE SEQUENCE [LARGE SCALE GENOMIC DNA]</scope>
    <source>
        <strain evidence="2 3">18JY21-1</strain>
    </source>
</reference>
<dbReference type="OrthoDB" id="2628917at2"/>
<dbReference type="Pfam" id="PF26160">
    <property type="entry name" value="YqzN_YkzM"/>
    <property type="match status" value="1"/>
</dbReference>
<sequence length="64" mass="7316">MLGKFTKKQAAPKYSKEELVSHAQVLFNCQPEVVVGALSDNTQDDYTIEEVQTLIQQFNQRMVK</sequence>
<name>A0A4R4E3Q6_9BACL</name>
<gene>
    <name evidence="2" type="ORF">E0485_23065</name>
</gene>
<feature type="domain" description="YqzN/YkzM" evidence="1">
    <location>
        <begin position="11"/>
        <end position="61"/>
    </location>
</feature>
<accession>A0A4R4E3Q6</accession>
<evidence type="ECO:0000259" key="1">
    <source>
        <dbReference type="Pfam" id="PF26160"/>
    </source>
</evidence>
<proteinExistence type="predicted"/>
<evidence type="ECO:0000313" key="3">
    <source>
        <dbReference type="Proteomes" id="UP000295418"/>
    </source>
</evidence>
<keyword evidence="3" id="KW-1185">Reference proteome</keyword>